<sequence>MEQYPAVSPSLFRTLTAQKKMVLVGAGILIFFAYVGLNIGIWRYARNSGKAAQTVAQENGGAAGDENAGPPPAGGLTPTITPTPRSTPTPTPRPTGPGPYACDPLGICNHYGDAQRKECPKTYADDHCLDECSDIKVQCPK</sequence>
<feature type="transmembrane region" description="Helical" evidence="2">
    <location>
        <begin position="21"/>
        <end position="45"/>
    </location>
</feature>
<gene>
    <name evidence="3" type="ORF">UW52_C0027G0020</name>
</gene>
<name>A0A0G1IN39_9BACT</name>
<accession>A0A0G1IN39</accession>
<keyword evidence="2" id="KW-0812">Transmembrane</keyword>
<comment type="caution">
    <text evidence="3">The sequence shown here is derived from an EMBL/GenBank/DDBJ whole genome shotgun (WGS) entry which is preliminary data.</text>
</comment>
<reference evidence="3 4" key="1">
    <citation type="journal article" date="2015" name="Nature">
        <title>rRNA introns, odd ribosomes, and small enigmatic genomes across a large radiation of phyla.</title>
        <authorList>
            <person name="Brown C.T."/>
            <person name="Hug L.A."/>
            <person name="Thomas B.C."/>
            <person name="Sharon I."/>
            <person name="Castelle C.J."/>
            <person name="Singh A."/>
            <person name="Wilkins M.J."/>
            <person name="Williams K.H."/>
            <person name="Banfield J.F."/>
        </authorList>
    </citation>
    <scope>NUCLEOTIDE SEQUENCE [LARGE SCALE GENOMIC DNA]</scope>
</reference>
<proteinExistence type="predicted"/>
<dbReference type="Proteomes" id="UP000034521">
    <property type="component" value="Unassembled WGS sequence"/>
</dbReference>
<evidence type="ECO:0000313" key="3">
    <source>
        <dbReference type="EMBL" id="KKT60348.1"/>
    </source>
</evidence>
<organism evidence="3 4">
    <name type="scientific">Candidatus Gottesmanbacteria bacterium GW2011_GWA1_44_24b</name>
    <dbReference type="NCBI Taxonomy" id="1618437"/>
    <lineage>
        <taxon>Bacteria</taxon>
        <taxon>Candidatus Gottesmaniibacteriota</taxon>
    </lineage>
</organism>
<feature type="region of interest" description="Disordered" evidence="1">
    <location>
        <begin position="52"/>
        <end position="98"/>
    </location>
</feature>
<feature type="compositionally biased region" description="Low complexity" evidence="1">
    <location>
        <begin position="58"/>
        <end position="84"/>
    </location>
</feature>
<protein>
    <submittedName>
        <fullName evidence="3">Uncharacterized protein</fullName>
    </submittedName>
</protein>
<evidence type="ECO:0000313" key="4">
    <source>
        <dbReference type="Proteomes" id="UP000034521"/>
    </source>
</evidence>
<feature type="compositionally biased region" description="Pro residues" evidence="1">
    <location>
        <begin position="85"/>
        <end position="97"/>
    </location>
</feature>
<dbReference type="EMBL" id="LCIQ01000027">
    <property type="protein sequence ID" value="KKT60348.1"/>
    <property type="molecule type" value="Genomic_DNA"/>
</dbReference>
<evidence type="ECO:0000256" key="2">
    <source>
        <dbReference type="SAM" id="Phobius"/>
    </source>
</evidence>
<keyword evidence="2" id="KW-0472">Membrane</keyword>
<keyword evidence="2" id="KW-1133">Transmembrane helix</keyword>
<dbReference type="AlphaFoldDB" id="A0A0G1IN39"/>
<evidence type="ECO:0000256" key="1">
    <source>
        <dbReference type="SAM" id="MobiDB-lite"/>
    </source>
</evidence>